<dbReference type="InterPro" id="IPR014001">
    <property type="entry name" value="Helicase_ATP-bd"/>
</dbReference>
<dbReference type="InterPro" id="IPR001650">
    <property type="entry name" value="Helicase_C-like"/>
</dbReference>
<feature type="domain" description="Helicase C-terminal" evidence="3">
    <location>
        <begin position="487"/>
        <end position="641"/>
    </location>
</feature>
<accession>A0A2S5DMB6</accession>
<dbReference type="EMBL" id="PQVP01000006">
    <property type="protein sequence ID" value="POZ80237.1"/>
    <property type="molecule type" value="Genomic_DNA"/>
</dbReference>
<evidence type="ECO:0000256" key="1">
    <source>
        <dbReference type="ARBA" id="ARBA00022801"/>
    </source>
</evidence>
<dbReference type="Pfam" id="PF00176">
    <property type="entry name" value="SNF2-rel_dom"/>
    <property type="match status" value="1"/>
</dbReference>
<name>A0A2S5DMB6_9BURK</name>
<dbReference type="Proteomes" id="UP000238655">
    <property type="component" value="Unassembled WGS sequence"/>
</dbReference>
<dbReference type="CDD" id="cd17919">
    <property type="entry name" value="DEXHc_Snf"/>
    <property type="match status" value="1"/>
</dbReference>
<evidence type="ECO:0000259" key="2">
    <source>
        <dbReference type="PROSITE" id="PS51192"/>
    </source>
</evidence>
<keyword evidence="4" id="KW-0347">Helicase</keyword>
<reference evidence="4 5" key="1">
    <citation type="submission" date="2018-01" db="EMBL/GenBank/DDBJ databases">
        <title>Successful Treatment of Persistent Burkholderia cepacia Bacteremia with Ceftazidime-Avibactam.</title>
        <authorList>
            <person name="Tamma P."/>
            <person name="Fan Y."/>
            <person name="Bergman Y."/>
            <person name="Sick-Samuels A."/>
            <person name="Hsu A."/>
            <person name="Timp W."/>
            <person name="Simner P."/>
        </authorList>
    </citation>
    <scope>NUCLEOTIDE SEQUENCE [LARGE SCALE GENOMIC DNA]</scope>
    <source>
        <strain evidence="4 5">170816</strain>
    </source>
</reference>
<dbReference type="PROSITE" id="PS51192">
    <property type="entry name" value="HELICASE_ATP_BIND_1"/>
    <property type="match status" value="1"/>
</dbReference>
<keyword evidence="4" id="KW-0067">ATP-binding</keyword>
<dbReference type="SMART" id="SM00487">
    <property type="entry name" value="DEXDc"/>
    <property type="match status" value="1"/>
</dbReference>
<dbReference type="Gene3D" id="3.40.50.10810">
    <property type="entry name" value="Tandem AAA-ATPase domain"/>
    <property type="match status" value="1"/>
</dbReference>
<evidence type="ECO:0000313" key="5">
    <source>
        <dbReference type="Proteomes" id="UP000238655"/>
    </source>
</evidence>
<sequence length="652" mass="71536">MRLADFKKPPRELITAVKSDGLRVGLSTAFSPWLTPFFRDEVGGTWQSRMWVFERSKIDGAFVEHVAKSLPKNYVFDVKAFAQGIKAALAAPEKDIFVGALDVQLFPVRGGRVAITSRYDPLVVRAVQGLSARFLRGRNAWVVESPQSALLEALESAAGVGREHMYIHETEIVLEELASMNAADRPTVQVDGMVPERGAAAEDGENAILTVVATPLAKIPVRQQLLDDAGAQYGLYDYQVTGVGHLLAHTSALLADDMGLGKSRQATVAGHLVEGEGAVLIGCPASLRINWQREILAVDPDAKIAIAGKPETWVGAGWIIVNYEIMGGVVQALLDGLVKLRAMILDEAHYLKEPDSTRTRNAFLVAAHVPRRFLLTATPILNREAELHTLLRLSGHPLGSLPMAEFLSTFAGSPEQRKALSERVSEWMLRRPKKVLKLKGKTHETQYVEAAPEQRAEYQRILADGSLTAVVKIGKLRRTLERMKSAWLVDTIASLASDDKSIIFCEFVESVETLADEFEKIGIKTVTFTGSDTPIKKQKAVDTFMVDEDTKVFIATTGAAGVGLNLTAANYVFFSLLPWTAAAKRQAEDRAYRNGQQRAVTVMIPIVPNTVDEQIVELIRYKESIEGDLLEDTGADEKAMERQMAAKLLEVA</sequence>
<dbReference type="GO" id="GO:0031297">
    <property type="term" value="P:replication fork processing"/>
    <property type="evidence" value="ECO:0007669"/>
    <property type="project" value="TreeGrafter"/>
</dbReference>
<gene>
    <name evidence="4" type="ORF">C3743_40395</name>
</gene>
<dbReference type="InterPro" id="IPR038718">
    <property type="entry name" value="SNF2-like_sf"/>
</dbReference>
<feature type="domain" description="Helicase ATP-binding" evidence="2">
    <location>
        <begin position="243"/>
        <end position="397"/>
    </location>
</feature>
<dbReference type="InterPro" id="IPR027417">
    <property type="entry name" value="P-loop_NTPase"/>
</dbReference>
<organism evidence="4 5">
    <name type="scientific">Burkholderia contaminans</name>
    <dbReference type="NCBI Taxonomy" id="488447"/>
    <lineage>
        <taxon>Bacteria</taxon>
        <taxon>Pseudomonadati</taxon>
        <taxon>Pseudomonadota</taxon>
        <taxon>Betaproteobacteria</taxon>
        <taxon>Burkholderiales</taxon>
        <taxon>Burkholderiaceae</taxon>
        <taxon>Burkholderia</taxon>
        <taxon>Burkholderia cepacia complex</taxon>
    </lineage>
</organism>
<dbReference type="GO" id="GO:0006281">
    <property type="term" value="P:DNA repair"/>
    <property type="evidence" value="ECO:0007669"/>
    <property type="project" value="TreeGrafter"/>
</dbReference>
<proteinExistence type="predicted"/>
<dbReference type="InterPro" id="IPR000330">
    <property type="entry name" value="SNF2_N"/>
</dbReference>
<protein>
    <submittedName>
        <fullName evidence="4">ATP-dependent helicase</fullName>
    </submittedName>
</protein>
<dbReference type="PANTHER" id="PTHR45766">
    <property type="entry name" value="DNA ANNEALING HELICASE AND ENDONUCLEASE ZRANB3 FAMILY MEMBER"/>
    <property type="match status" value="1"/>
</dbReference>
<dbReference type="AlphaFoldDB" id="A0A2S5DMB6"/>
<dbReference type="PANTHER" id="PTHR45766:SF6">
    <property type="entry name" value="SWI_SNF-RELATED MATRIX-ASSOCIATED ACTIN-DEPENDENT REGULATOR OF CHROMATIN SUBFAMILY A-LIKE PROTEIN 1"/>
    <property type="match status" value="1"/>
</dbReference>
<dbReference type="Pfam" id="PF00271">
    <property type="entry name" value="Helicase_C"/>
    <property type="match status" value="1"/>
</dbReference>
<dbReference type="SUPFAM" id="SSF52540">
    <property type="entry name" value="P-loop containing nucleoside triphosphate hydrolases"/>
    <property type="match status" value="2"/>
</dbReference>
<keyword evidence="1" id="KW-0378">Hydrolase</keyword>
<dbReference type="InterPro" id="IPR049730">
    <property type="entry name" value="SNF2/RAD54-like_C"/>
</dbReference>
<keyword evidence="4" id="KW-0547">Nucleotide-binding</keyword>
<dbReference type="GO" id="GO:0004386">
    <property type="term" value="F:helicase activity"/>
    <property type="evidence" value="ECO:0007669"/>
    <property type="project" value="UniProtKB-KW"/>
</dbReference>
<dbReference type="CDD" id="cd18793">
    <property type="entry name" value="SF2_C_SNF"/>
    <property type="match status" value="1"/>
</dbReference>
<dbReference type="PROSITE" id="PS51194">
    <property type="entry name" value="HELICASE_CTER"/>
    <property type="match status" value="1"/>
</dbReference>
<dbReference type="GO" id="GO:0005524">
    <property type="term" value="F:ATP binding"/>
    <property type="evidence" value="ECO:0007669"/>
    <property type="project" value="InterPro"/>
</dbReference>
<dbReference type="Gene3D" id="3.40.50.300">
    <property type="entry name" value="P-loop containing nucleotide triphosphate hydrolases"/>
    <property type="match status" value="1"/>
</dbReference>
<dbReference type="SMART" id="SM00490">
    <property type="entry name" value="HELICc"/>
    <property type="match status" value="1"/>
</dbReference>
<comment type="caution">
    <text evidence="4">The sequence shown here is derived from an EMBL/GenBank/DDBJ whole genome shotgun (WGS) entry which is preliminary data.</text>
</comment>
<evidence type="ECO:0000259" key="3">
    <source>
        <dbReference type="PROSITE" id="PS51194"/>
    </source>
</evidence>
<dbReference type="GO" id="GO:0016787">
    <property type="term" value="F:hydrolase activity"/>
    <property type="evidence" value="ECO:0007669"/>
    <property type="project" value="UniProtKB-KW"/>
</dbReference>
<evidence type="ECO:0000313" key="4">
    <source>
        <dbReference type="EMBL" id="POZ80237.1"/>
    </source>
</evidence>